<evidence type="ECO:0000256" key="2">
    <source>
        <dbReference type="ARBA" id="ARBA00009533"/>
    </source>
</evidence>
<protein>
    <submittedName>
        <fullName evidence="8">Cysteine sulfinic acid decarboxylase</fullName>
    </submittedName>
</protein>
<evidence type="ECO:0000256" key="4">
    <source>
        <dbReference type="ARBA" id="ARBA00022898"/>
    </source>
</evidence>
<dbReference type="Pfam" id="PF00282">
    <property type="entry name" value="Pyridoxal_deC"/>
    <property type="match status" value="1"/>
</dbReference>
<dbReference type="Gene3D" id="3.90.1150.170">
    <property type="match status" value="1"/>
</dbReference>
<dbReference type="PROSITE" id="PS00392">
    <property type="entry name" value="DDC_GAD_HDC_YDC"/>
    <property type="match status" value="1"/>
</dbReference>
<evidence type="ECO:0000256" key="3">
    <source>
        <dbReference type="ARBA" id="ARBA00022793"/>
    </source>
</evidence>
<gene>
    <name evidence="8" type="ORF">ALC60_09462</name>
</gene>
<dbReference type="Gene3D" id="3.40.640.10">
    <property type="entry name" value="Type I PLP-dependent aspartate aminotransferase-like (Major domain)"/>
    <property type="match status" value="1"/>
</dbReference>
<dbReference type="AlphaFoldDB" id="A0A151WUF1"/>
<evidence type="ECO:0000313" key="8">
    <source>
        <dbReference type="EMBL" id="KYQ51464.1"/>
    </source>
</evidence>
<sequence>IRHSFCAQKEISFSLDNEPASDEQIEDVIRQIIRRSVKTSRSHFYNEWYGSLDEYGLIGSCLTEALNTSIDTYENAPVFTLIEKVVIQASLNLMGYPFRSDGIMTPSDTVSIMYAMIAARHTMDPLINKQGMNTHIPTLSCFTSECGYNSVMTAAHWLGIGIENVYTVKTDKFGRMDTNNLKKVLKKATIQNTVPFFMNATAGTFVFGAIDPLRKLLQICQRWNLWLHVDARICGSLMFSKTFRHRLRGIERNHQLSSLCSERFSSHSMSWNPHKMLGVPYQCSMILIKSKSERSVHSYLKTINEGEKHYIIDLDSVKSTQSSRKVDAMKFWLMWKARGKSGLQQLMNQAIFCAKHLLIQIKKTDGFRSVLEHYDGTTICFWYIPPSMRNAKETPTWWERIYIVTVEIKNRLILDGIFMIDCASLPQSNLGNFFRIMVECHPLPSRSSMNYILNQIEKVGADL</sequence>
<dbReference type="InterPro" id="IPR002129">
    <property type="entry name" value="PyrdxlP-dep_de-COase"/>
</dbReference>
<dbReference type="STRING" id="64791.A0A151WUF1"/>
<dbReference type="GO" id="GO:0030170">
    <property type="term" value="F:pyridoxal phosphate binding"/>
    <property type="evidence" value="ECO:0007669"/>
    <property type="project" value="InterPro"/>
</dbReference>
<accession>A0A151WUF1</accession>
<organism evidence="8 9">
    <name type="scientific">Mycetomoellerius zeteki</name>
    <dbReference type="NCBI Taxonomy" id="64791"/>
    <lineage>
        <taxon>Eukaryota</taxon>
        <taxon>Metazoa</taxon>
        <taxon>Ecdysozoa</taxon>
        <taxon>Arthropoda</taxon>
        <taxon>Hexapoda</taxon>
        <taxon>Insecta</taxon>
        <taxon>Pterygota</taxon>
        <taxon>Neoptera</taxon>
        <taxon>Endopterygota</taxon>
        <taxon>Hymenoptera</taxon>
        <taxon>Apocrita</taxon>
        <taxon>Aculeata</taxon>
        <taxon>Formicoidea</taxon>
        <taxon>Formicidae</taxon>
        <taxon>Myrmicinae</taxon>
        <taxon>Mycetomoellerius</taxon>
    </lineage>
</organism>
<dbReference type="Proteomes" id="UP000075809">
    <property type="component" value="Unassembled WGS sequence"/>
</dbReference>
<evidence type="ECO:0000256" key="6">
    <source>
        <dbReference type="PIRSR" id="PIRSR602129-50"/>
    </source>
</evidence>
<keyword evidence="5 7" id="KW-0456">Lyase</keyword>
<feature type="modified residue" description="N6-(pyridoxal phosphate)lysine" evidence="6">
    <location>
        <position position="275"/>
    </location>
</feature>
<feature type="non-terminal residue" evidence="8">
    <location>
        <position position="1"/>
    </location>
</feature>
<dbReference type="PANTHER" id="PTHR45677:SF13">
    <property type="entry name" value="LP10922P"/>
    <property type="match status" value="1"/>
</dbReference>
<dbReference type="GO" id="GO:0019752">
    <property type="term" value="P:carboxylic acid metabolic process"/>
    <property type="evidence" value="ECO:0007669"/>
    <property type="project" value="InterPro"/>
</dbReference>
<dbReference type="EMBL" id="KQ982736">
    <property type="protein sequence ID" value="KYQ51464.1"/>
    <property type="molecule type" value="Genomic_DNA"/>
</dbReference>
<evidence type="ECO:0000256" key="5">
    <source>
        <dbReference type="ARBA" id="ARBA00023239"/>
    </source>
</evidence>
<dbReference type="GO" id="GO:0016831">
    <property type="term" value="F:carboxy-lyase activity"/>
    <property type="evidence" value="ECO:0007669"/>
    <property type="project" value="UniProtKB-KW"/>
</dbReference>
<evidence type="ECO:0000256" key="7">
    <source>
        <dbReference type="RuleBase" id="RU000382"/>
    </source>
</evidence>
<reference evidence="8 9" key="1">
    <citation type="submission" date="2015-09" db="EMBL/GenBank/DDBJ databases">
        <title>Trachymyrmex zeteki WGS genome.</title>
        <authorList>
            <person name="Nygaard S."/>
            <person name="Hu H."/>
            <person name="Boomsma J."/>
            <person name="Zhang G."/>
        </authorList>
    </citation>
    <scope>NUCLEOTIDE SEQUENCE [LARGE SCALE GENOMIC DNA]</scope>
    <source>
        <strain evidence="8">Tzet28-1</strain>
        <tissue evidence="8">Whole body</tissue>
    </source>
</reference>
<dbReference type="PANTHER" id="PTHR45677">
    <property type="entry name" value="GLUTAMATE DECARBOXYLASE-RELATED"/>
    <property type="match status" value="1"/>
</dbReference>
<evidence type="ECO:0000256" key="1">
    <source>
        <dbReference type="ARBA" id="ARBA00001933"/>
    </source>
</evidence>
<evidence type="ECO:0000313" key="9">
    <source>
        <dbReference type="Proteomes" id="UP000075809"/>
    </source>
</evidence>
<comment type="cofactor">
    <cofactor evidence="1 6 7">
        <name>pyridoxal 5'-phosphate</name>
        <dbReference type="ChEBI" id="CHEBI:597326"/>
    </cofactor>
</comment>
<proteinExistence type="inferred from homology"/>
<keyword evidence="9" id="KW-1185">Reference proteome</keyword>
<dbReference type="SUPFAM" id="SSF53383">
    <property type="entry name" value="PLP-dependent transferases"/>
    <property type="match status" value="1"/>
</dbReference>
<dbReference type="InterPro" id="IPR015421">
    <property type="entry name" value="PyrdxlP-dep_Trfase_major"/>
</dbReference>
<comment type="similarity">
    <text evidence="2 7">Belongs to the group II decarboxylase family.</text>
</comment>
<keyword evidence="3" id="KW-0210">Decarboxylase</keyword>
<dbReference type="InterPro" id="IPR021115">
    <property type="entry name" value="Pyridoxal-P_BS"/>
</dbReference>
<name>A0A151WUF1_9HYME</name>
<dbReference type="InterPro" id="IPR015424">
    <property type="entry name" value="PyrdxlP-dep_Trfase"/>
</dbReference>
<keyword evidence="4 6" id="KW-0663">Pyridoxal phosphate</keyword>
<dbReference type="GO" id="GO:0005737">
    <property type="term" value="C:cytoplasm"/>
    <property type="evidence" value="ECO:0007669"/>
    <property type="project" value="TreeGrafter"/>
</dbReference>